<dbReference type="SUPFAM" id="SSF58104">
    <property type="entry name" value="Methyl-accepting chemotaxis protein (MCP) signaling domain"/>
    <property type="match status" value="1"/>
</dbReference>
<dbReference type="Gene3D" id="1.10.287.950">
    <property type="entry name" value="Methyl-accepting chemotaxis protein"/>
    <property type="match status" value="1"/>
</dbReference>
<dbReference type="PANTHER" id="PTHR32089">
    <property type="entry name" value="METHYL-ACCEPTING CHEMOTAXIS PROTEIN MCPB"/>
    <property type="match status" value="1"/>
</dbReference>
<dbReference type="Pfam" id="PF12729">
    <property type="entry name" value="4HB_MCP_1"/>
    <property type="match status" value="1"/>
</dbReference>
<dbReference type="FunFam" id="1.10.287.950:FF:000001">
    <property type="entry name" value="Methyl-accepting chemotaxis sensory transducer"/>
    <property type="match status" value="1"/>
</dbReference>
<keyword evidence="5" id="KW-0812">Transmembrane</keyword>
<dbReference type="InterPro" id="IPR004089">
    <property type="entry name" value="MCPsignal_dom"/>
</dbReference>
<dbReference type="GO" id="GO:0004888">
    <property type="term" value="F:transmembrane signaling receptor activity"/>
    <property type="evidence" value="ECO:0007669"/>
    <property type="project" value="InterPro"/>
</dbReference>
<keyword evidence="2" id="KW-1003">Cell membrane</keyword>
<name>A0A3B0ZM55_9ZZZZ</name>
<dbReference type="InterPro" id="IPR003660">
    <property type="entry name" value="HAMP_dom"/>
</dbReference>
<evidence type="ECO:0000256" key="2">
    <source>
        <dbReference type="ARBA" id="ARBA00022519"/>
    </source>
</evidence>
<evidence type="ECO:0000256" key="4">
    <source>
        <dbReference type="ARBA" id="ARBA00029447"/>
    </source>
</evidence>
<dbReference type="SMART" id="SM00283">
    <property type="entry name" value="MA"/>
    <property type="match status" value="1"/>
</dbReference>
<sequence>MSSLLSNFISNSLSYFRISHKLWVATIFMLIILGVVSGTAVLNFSVIKEEVSHMANESLPMMLKVTEFESAIDDSSVALGFYLLSSHPKDLQAYDKALKKVTTLFNDVKAMPHIENEPETQELIARINLRVQKFSSYRNKMVGLAQDFNLNQPGFIVARDKMGKQATTILGSLTQMIDTEEPDGTAERSQVLLEVANLRQTWMNLLIANRAFMAMRSEGDISNLKLYAQGFQDAVAKFEAKVGSLLNFEQEVALEEINEVLPTYMLGLKELIVVHSSDKWRTDSYLMRTEISPLVRSIKDDIQALVGTHRKTVESGSREILDNVVAANSVVLSMLVVGFLIGILGAWLVGRMIVIPINETVEAMHEIAAGEGDLTKRIEVKGKDEVADLAIGFNAIIDLIHTTIRSVTDASSQLATAAEQLSATSSTANQNVSKEKEQLELVATAMNEMASTAQEVANNADNAATGTQQADQQADEGRNIVSQTMSAINNLATEVESASSTIKQLEADTTQIGTVVEVIQGIAEQTNLLALNAAIEAARAGEQGRGFAVVADEVRSLANRTQESTQEIQNMIERLQKGAQNAVIGMDNSQKQATMTVEQAAEANSSLNQISASITEVSNMNIQIAEAVRQQGMVTEEINANITTLSAVAHDTEAGSQQVSSSSEELSSLANQLQSIIGKFKV</sequence>
<dbReference type="CDD" id="cd11386">
    <property type="entry name" value="MCP_signal"/>
    <property type="match status" value="1"/>
</dbReference>
<dbReference type="PRINTS" id="PR00260">
    <property type="entry name" value="CHEMTRNSDUCR"/>
</dbReference>
<dbReference type="EMBL" id="UOFT01000039">
    <property type="protein sequence ID" value="VAW94645.1"/>
    <property type="molecule type" value="Genomic_DNA"/>
</dbReference>
<evidence type="ECO:0000256" key="5">
    <source>
        <dbReference type="SAM" id="Phobius"/>
    </source>
</evidence>
<dbReference type="AlphaFoldDB" id="A0A3B0ZM55"/>
<gene>
    <name evidence="9" type="ORF">MNBD_GAMMA23-2339</name>
</gene>
<dbReference type="InterPro" id="IPR004090">
    <property type="entry name" value="Chemotax_Me-accpt_rcpt"/>
</dbReference>
<keyword evidence="3" id="KW-0807">Transducer</keyword>
<dbReference type="InterPro" id="IPR024478">
    <property type="entry name" value="HlyB_4HB_MCP"/>
</dbReference>
<organism evidence="9">
    <name type="scientific">hydrothermal vent metagenome</name>
    <dbReference type="NCBI Taxonomy" id="652676"/>
    <lineage>
        <taxon>unclassified sequences</taxon>
        <taxon>metagenomes</taxon>
        <taxon>ecological metagenomes</taxon>
    </lineage>
</organism>
<keyword evidence="5" id="KW-0472">Membrane</keyword>
<evidence type="ECO:0000256" key="3">
    <source>
        <dbReference type="ARBA" id="ARBA00023224"/>
    </source>
</evidence>
<dbReference type="InterPro" id="IPR000727">
    <property type="entry name" value="T_SNARE_dom"/>
</dbReference>
<dbReference type="GO" id="GO:0006935">
    <property type="term" value="P:chemotaxis"/>
    <property type="evidence" value="ECO:0007669"/>
    <property type="project" value="InterPro"/>
</dbReference>
<feature type="domain" description="Methyl-accepting transducer" evidence="6">
    <location>
        <begin position="410"/>
        <end position="646"/>
    </location>
</feature>
<dbReference type="PROSITE" id="PS50192">
    <property type="entry name" value="T_SNARE"/>
    <property type="match status" value="1"/>
</dbReference>
<dbReference type="PANTHER" id="PTHR32089:SF120">
    <property type="entry name" value="METHYL-ACCEPTING CHEMOTAXIS PROTEIN TLPQ"/>
    <property type="match status" value="1"/>
</dbReference>
<reference evidence="9" key="1">
    <citation type="submission" date="2018-06" db="EMBL/GenBank/DDBJ databases">
        <authorList>
            <person name="Zhirakovskaya E."/>
        </authorList>
    </citation>
    <scope>NUCLEOTIDE SEQUENCE</scope>
</reference>
<keyword evidence="5" id="KW-1133">Transmembrane helix</keyword>
<dbReference type="GO" id="GO:0005886">
    <property type="term" value="C:plasma membrane"/>
    <property type="evidence" value="ECO:0007669"/>
    <property type="project" value="UniProtKB-SubCell"/>
</dbReference>
<evidence type="ECO:0000256" key="1">
    <source>
        <dbReference type="ARBA" id="ARBA00004429"/>
    </source>
</evidence>
<evidence type="ECO:0000259" key="7">
    <source>
        <dbReference type="PROSITE" id="PS50192"/>
    </source>
</evidence>
<dbReference type="PROSITE" id="PS50111">
    <property type="entry name" value="CHEMOTAXIS_TRANSDUC_2"/>
    <property type="match status" value="1"/>
</dbReference>
<feature type="domain" description="T-SNARE coiled-coil homology" evidence="7">
    <location>
        <begin position="597"/>
        <end position="642"/>
    </location>
</feature>
<dbReference type="GO" id="GO:0007165">
    <property type="term" value="P:signal transduction"/>
    <property type="evidence" value="ECO:0007669"/>
    <property type="project" value="UniProtKB-KW"/>
</dbReference>
<evidence type="ECO:0000259" key="8">
    <source>
        <dbReference type="PROSITE" id="PS50885"/>
    </source>
</evidence>
<dbReference type="Pfam" id="PF00672">
    <property type="entry name" value="HAMP"/>
    <property type="match status" value="1"/>
</dbReference>
<feature type="transmembrane region" description="Helical" evidence="5">
    <location>
        <begin position="22"/>
        <end position="44"/>
    </location>
</feature>
<comment type="similarity">
    <text evidence="4">Belongs to the methyl-accepting chemotaxis (MCP) protein family.</text>
</comment>
<protein>
    <submittedName>
        <fullName evidence="9">Methyl-accepting chemotaxis sensor/transducer protein</fullName>
    </submittedName>
</protein>
<evidence type="ECO:0000259" key="6">
    <source>
        <dbReference type="PROSITE" id="PS50111"/>
    </source>
</evidence>
<dbReference type="Pfam" id="PF00015">
    <property type="entry name" value="MCPsignal"/>
    <property type="match status" value="1"/>
</dbReference>
<dbReference type="CDD" id="cd06225">
    <property type="entry name" value="HAMP"/>
    <property type="match status" value="1"/>
</dbReference>
<comment type="subcellular location">
    <subcellularLocation>
        <location evidence="1">Cell inner membrane</location>
        <topology evidence="1">Multi-pass membrane protein</topology>
    </subcellularLocation>
</comment>
<evidence type="ECO:0000313" key="9">
    <source>
        <dbReference type="EMBL" id="VAW94645.1"/>
    </source>
</evidence>
<feature type="domain" description="HAMP" evidence="8">
    <location>
        <begin position="351"/>
        <end position="405"/>
    </location>
</feature>
<dbReference type="PROSITE" id="PS50885">
    <property type="entry name" value="HAMP"/>
    <property type="match status" value="1"/>
</dbReference>
<proteinExistence type="inferred from homology"/>
<keyword evidence="2" id="KW-0997">Cell inner membrane</keyword>
<accession>A0A3B0ZM55</accession>
<feature type="transmembrane region" description="Helical" evidence="5">
    <location>
        <begin position="325"/>
        <end position="349"/>
    </location>
</feature>
<dbReference type="SMART" id="SM00304">
    <property type="entry name" value="HAMP"/>
    <property type="match status" value="1"/>
</dbReference>